<protein>
    <submittedName>
        <fullName evidence="1">Uncharacterized protein</fullName>
    </submittedName>
</protein>
<dbReference type="EMBL" id="JAPVEA010000008">
    <property type="protein sequence ID" value="KAJ5439429.1"/>
    <property type="molecule type" value="Genomic_DNA"/>
</dbReference>
<evidence type="ECO:0000313" key="2">
    <source>
        <dbReference type="Proteomes" id="UP001213681"/>
    </source>
</evidence>
<gene>
    <name evidence="1" type="ORF">N7458_010427</name>
</gene>
<proteinExistence type="predicted"/>
<dbReference type="AlphaFoldDB" id="A0AAD6BYV8"/>
<sequence>MACMIELHLRDFATDLKKASHPSQGHWYNSLARLRDLGLDIPDTPSHDHNQKIAEYSFCCVDQESPRKVIYLYRKSECLLSIFKILTFPAQCPDVKFQRIQTECTSETSTLSRLLSPLLESPISIESIFRLDEGIKLVYPGADSGPKCLEFITFYNPKRPMMLYPFLEPYWPGGSCAGLAHVLVRSFSTQTVRSSKGEEILFCCIEWKSLQDRATLYADPNLRKQMKTANAEHRAAVIQEIGKAQEDLTWEEDLRVFFESTGATAIRRHFLTGVWVNEAYLGLYKDENRKRKACVIL</sequence>
<reference evidence="1" key="2">
    <citation type="journal article" date="2023" name="IMA Fungus">
        <title>Comparative genomic study of the Penicillium genus elucidates a diverse pangenome and 15 lateral gene transfer events.</title>
        <authorList>
            <person name="Petersen C."/>
            <person name="Sorensen T."/>
            <person name="Nielsen M.R."/>
            <person name="Sondergaard T.E."/>
            <person name="Sorensen J.L."/>
            <person name="Fitzpatrick D.A."/>
            <person name="Frisvad J.C."/>
            <person name="Nielsen K.L."/>
        </authorList>
    </citation>
    <scope>NUCLEOTIDE SEQUENCE</scope>
    <source>
        <strain evidence="1">IBT 16125</strain>
    </source>
</reference>
<organism evidence="1 2">
    <name type="scientific">Penicillium daleae</name>
    <dbReference type="NCBI Taxonomy" id="63821"/>
    <lineage>
        <taxon>Eukaryota</taxon>
        <taxon>Fungi</taxon>
        <taxon>Dikarya</taxon>
        <taxon>Ascomycota</taxon>
        <taxon>Pezizomycotina</taxon>
        <taxon>Eurotiomycetes</taxon>
        <taxon>Eurotiomycetidae</taxon>
        <taxon>Eurotiales</taxon>
        <taxon>Aspergillaceae</taxon>
        <taxon>Penicillium</taxon>
    </lineage>
</organism>
<evidence type="ECO:0000313" key="1">
    <source>
        <dbReference type="EMBL" id="KAJ5439429.1"/>
    </source>
</evidence>
<comment type="caution">
    <text evidence="1">The sequence shown here is derived from an EMBL/GenBank/DDBJ whole genome shotgun (WGS) entry which is preliminary data.</text>
</comment>
<dbReference type="RefSeq" id="XP_056762658.1">
    <property type="nucleotide sequence ID" value="XM_056913809.1"/>
</dbReference>
<accession>A0AAD6BYV8</accession>
<name>A0AAD6BYV8_9EURO</name>
<keyword evidence="2" id="KW-1185">Reference proteome</keyword>
<dbReference type="Proteomes" id="UP001213681">
    <property type="component" value="Unassembled WGS sequence"/>
</dbReference>
<dbReference type="GeneID" id="81604052"/>
<reference evidence="1" key="1">
    <citation type="submission" date="2022-12" db="EMBL/GenBank/DDBJ databases">
        <authorList>
            <person name="Petersen C."/>
        </authorList>
    </citation>
    <scope>NUCLEOTIDE SEQUENCE</scope>
    <source>
        <strain evidence="1">IBT 16125</strain>
    </source>
</reference>